<gene>
    <name evidence="1" type="ORF">C479_07141</name>
</gene>
<dbReference type="STRING" id="1227490.C479_07141"/>
<dbReference type="Proteomes" id="UP000011560">
    <property type="component" value="Unassembled WGS sequence"/>
</dbReference>
<reference evidence="1 2" key="1">
    <citation type="journal article" date="2014" name="PLoS Genet.">
        <title>Phylogenetically driven sequencing of extremely halophilic archaea reveals strategies for static and dynamic osmo-response.</title>
        <authorList>
            <person name="Becker E.A."/>
            <person name="Seitzer P.M."/>
            <person name="Tritt A."/>
            <person name="Larsen D."/>
            <person name="Krusor M."/>
            <person name="Yao A.I."/>
            <person name="Wu D."/>
            <person name="Madern D."/>
            <person name="Eisen J.A."/>
            <person name="Darling A.E."/>
            <person name="Facciotti M.T."/>
        </authorList>
    </citation>
    <scope>NUCLEOTIDE SEQUENCE [LARGE SCALE GENOMIC DNA]</scope>
    <source>
        <strain evidence="1 2">JCM 14624</strain>
    </source>
</reference>
<evidence type="ECO:0000313" key="1">
    <source>
        <dbReference type="EMBL" id="ELZ11619.1"/>
    </source>
</evidence>
<keyword evidence="2" id="KW-1185">Reference proteome</keyword>
<organism evidence="1 2">
    <name type="scientific">Halovivax asiaticus JCM 14624</name>
    <dbReference type="NCBI Taxonomy" id="1227490"/>
    <lineage>
        <taxon>Archaea</taxon>
        <taxon>Methanobacteriati</taxon>
        <taxon>Methanobacteriota</taxon>
        <taxon>Stenosarchaea group</taxon>
        <taxon>Halobacteria</taxon>
        <taxon>Halobacteriales</taxon>
        <taxon>Natrialbaceae</taxon>
        <taxon>Halovivax</taxon>
    </lineage>
</organism>
<evidence type="ECO:0000313" key="2">
    <source>
        <dbReference type="Proteomes" id="UP000011560"/>
    </source>
</evidence>
<sequence>MDGVATSITAGSLDQLDGLIQTTVTECPANVRWARRSGPDFPTVPTTDSRASTFMLLECFDS</sequence>
<protein>
    <submittedName>
        <fullName evidence="1">Uncharacterized protein</fullName>
    </submittedName>
</protein>
<dbReference type="EMBL" id="AOIQ01000012">
    <property type="protein sequence ID" value="ELZ11619.1"/>
    <property type="molecule type" value="Genomic_DNA"/>
</dbReference>
<name>M0BPU5_9EURY</name>
<comment type="caution">
    <text evidence="1">The sequence shown here is derived from an EMBL/GenBank/DDBJ whole genome shotgun (WGS) entry which is preliminary data.</text>
</comment>
<proteinExistence type="predicted"/>
<accession>M0BPU5</accession>
<dbReference type="AlphaFoldDB" id="M0BPU5"/>